<evidence type="ECO:0000256" key="3">
    <source>
        <dbReference type="ARBA" id="ARBA00022679"/>
    </source>
</evidence>
<dbReference type="RefSeq" id="XP_024333050.1">
    <property type="nucleotide sequence ID" value="XM_024480064.1"/>
</dbReference>
<evidence type="ECO:0000256" key="4">
    <source>
        <dbReference type="ARBA" id="ARBA00030746"/>
    </source>
</evidence>
<dbReference type="EMBL" id="KZ110614">
    <property type="protein sequence ID" value="OSX56256.1"/>
    <property type="molecule type" value="Genomic_DNA"/>
</dbReference>
<dbReference type="Proteomes" id="UP000194127">
    <property type="component" value="Unassembled WGS sequence"/>
</dbReference>
<dbReference type="InterPro" id="IPR001296">
    <property type="entry name" value="Glyco_trans_1"/>
</dbReference>
<dbReference type="GeneID" id="36325014"/>
<organism evidence="7 8">
    <name type="scientific">Postia placenta MAD-698-R-SB12</name>
    <dbReference type="NCBI Taxonomy" id="670580"/>
    <lineage>
        <taxon>Eukaryota</taxon>
        <taxon>Fungi</taxon>
        <taxon>Dikarya</taxon>
        <taxon>Basidiomycota</taxon>
        <taxon>Agaricomycotina</taxon>
        <taxon>Agaricomycetes</taxon>
        <taxon>Polyporales</taxon>
        <taxon>Adustoporiaceae</taxon>
        <taxon>Rhodonia</taxon>
    </lineage>
</organism>
<keyword evidence="8" id="KW-1185">Reference proteome</keyword>
<gene>
    <name evidence="7" type="ORF">POSPLADRAFT_1050777</name>
</gene>
<dbReference type="SUPFAM" id="SSF53756">
    <property type="entry name" value="UDP-Glycosyltransferase/glycogen phosphorylase"/>
    <property type="match status" value="1"/>
</dbReference>
<feature type="transmembrane region" description="Helical" evidence="5">
    <location>
        <begin position="1545"/>
        <end position="1566"/>
    </location>
</feature>
<sequence length="1570" mass="175414">MSLHSRWNTLCIFGVLPSFPPFDHSPVILPALEILEVTSGGSYATGIMRLFASISAPKLHRLVMIDRWSEDTPLFRDLQQQRDHYPCLRSLVVKGNKYVSAFPNCRTLWKTFQSGIFLSIKVVATTASLEESPFPTDPGEPFNPDNMLEDLASPHDGEWYFPKLKALTISHTSDVSGSALLRLVANRMQAKNTDPDKGVIQLEEIRVHSNTSLDQSDVDELRKSLSNFVQTREGLDWEECHSIDEYHAIELSLTHLAELSEHLRDQLDQPVNTNRPPARSDRDLLRERLVSRPLALPSVSHQMHPHRIPSCSSCRLGAPEARAPRAPPSSLAGWPLAICQRRHIDRTFPSIERAPIEVLNAVFDAVFDEGQKSLDRFARVQFLLAVMSIFLPWRAAARDIPALTLPIGLVQLSHTQLLDVYVVKIVRLISDGMHTINKVLVHKRVPSRIPDVQGSRSYIFETMHMLQCRPTSHSIPAGWSDQSIINEGVRSLTSNGLSGLQFQGVELFTDTLSSTSGVGNAQEFVARWLRMQSLLEEIEFLDDCDYSVAAASLIAEDPNPESGSRALPPAGPHIFVSSSCRRTSTGITTVPLSDLTPLDKLPIEIFSLIIEIGFEEIDILTRVRFVLHAASVSRTWRQLVLSTPLLWTTIHVSLPYRPPITFLSAMLERSRALTLDIDIDWVHPGLPHLRRPELQYPPELGVDYIHGVMSLLTGHIVRWRSLDICTDHDDPETNLSSLLIGTAPVLKKFRLYCTDIFPSTEDDDDAVDLRRFEAPHLISLHLESLPSDEDLARAIKRFPSVAEVTWEEKSEPWLRYEGLQLMQIFQPLRALRRLTLGGLDFADWNPPSDTAVQASLPTLEVIEFYDASYYILGDILETILAPCLRQVIIRDAEHDDDLSFTFLGFWNHSNRLPRLHSLVLEVSPHSHDCIPDAGALWAVFGFFHSIRIVTSTIGSYSPDVLLDTLSTPKKDGWQFPMLKALTVHYTSEIMVESLHRLVRNRNQAEISVSGEGVMRLETLAVHSPMPISQSDLVDFTQNVSKFTWAPTKPDWDINKDHFPDQYCAMELNNGLVPAADRIPFDMLQLIFEEAVESSDPRTRMRFSLAVASVSRTWRATAHNVAVMWTTIYISYLTPPPIEVIRQMLQRSQARPLEVYVDWVLNQAPSHDEPGVYWKPRVALAHSAGPHNMSYISKAIHLLTDHVRRWRTADVMWTGPRKFLAMASGKLRIAFIHPDLGIGGAERLVVDAALGLQQLGHEVDIYTSHHDPEHCFDETRDAHFPSISSTPKVVYPGINLAAYETKEVDGQDPDVLQVTSTQDRDRPTLLSLNRFEGKKNAALAVNAFARLRKNLATGSPGNMRLVIAGGYDPRLEDNMMTLVGLIDGAKAHTLTFNILTPSTSHVTIPPFDLTPTDPDVLFLLNFTTAQRSALLSASSTLALLYTPTNEHFGIGPVEAMVCGLPVLACNSGGPTESVVDAPPDERTGWLRPPDAEKWADALREIMALSDGEREALGERARRRAQEHFGMEAMAQGLEGALQEGVAMGPVMASSALMVFWAILAVLAAFLVRLIS</sequence>
<dbReference type="Gene3D" id="3.80.10.10">
    <property type="entry name" value="Ribonuclease Inhibitor"/>
    <property type="match status" value="1"/>
</dbReference>
<evidence type="ECO:0000313" key="7">
    <source>
        <dbReference type="EMBL" id="OSX56256.1"/>
    </source>
</evidence>
<reference evidence="7 8" key="1">
    <citation type="submission" date="2017-04" db="EMBL/GenBank/DDBJ databases">
        <title>Genome Sequence of the Model Brown-Rot Fungus Postia placenta SB12.</title>
        <authorList>
            <consortium name="DOE Joint Genome Institute"/>
            <person name="Gaskell J."/>
            <person name="Kersten P."/>
            <person name="Larrondo L.F."/>
            <person name="Canessa P."/>
            <person name="Martinez D."/>
            <person name="Hibbett D."/>
            <person name="Schmoll M."/>
            <person name="Kubicek C.P."/>
            <person name="Martinez A.T."/>
            <person name="Yadav J."/>
            <person name="Master E."/>
            <person name="Magnuson J.K."/>
            <person name="James T."/>
            <person name="Yaver D."/>
            <person name="Berka R."/>
            <person name="Labutti K."/>
            <person name="Lipzen A."/>
            <person name="Aerts A."/>
            <person name="Barry K."/>
            <person name="Henrissat B."/>
            <person name="Blanchette R."/>
            <person name="Grigoriev I."/>
            <person name="Cullen D."/>
        </authorList>
    </citation>
    <scope>NUCLEOTIDE SEQUENCE [LARGE SCALE GENOMIC DNA]</scope>
    <source>
        <strain evidence="7 8">MAD-698-R-SB12</strain>
    </source>
</reference>
<dbReference type="PANTHER" id="PTHR45918:SF1">
    <property type="entry name" value="ALPHA-1,3_1,6-MANNOSYLTRANSFERASE ALG2"/>
    <property type="match status" value="1"/>
</dbReference>
<keyword evidence="5" id="KW-0812">Transmembrane</keyword>
<keyword evidence="3 7" id="KW-0808">Transferase</keyword>
<evidence type="ECO:0000256" key="1">
    <source>
        <dbReference type="ARBA" id="ARBA00003142"/>
    </source>
</evidence>
<dbReference type="STRING" id="670580.A0A1X6MJ41"/>
<evidence type="ECO:0000259" key="6">
    <source>
        <dbReference type="Pfam" id="PF00534"/>
    </source>
</evidence>
<keyword evidence="5" id="KW-0472">Membrane</keyword>
<dbReference type="GO" id="GO:0004378">
    <property type="term" value="F:GDP-Man:Man(1)GlcNAc(2)-PP-Dol alpha-1,3-mannosyltransferase activity"/>
    <property type="evidence" value="ECO:0007669"/>
    <property type="project" value="InterPro"/>
</dbReference>
<accession>A0A1X6MJ41</accession>
<feature type="domain" description="Glycosyl transferase family 1" evidence="6">
    <location>
        <begin position="1421"/>
        <end position="1518"/>
    </location>
</feature>
<keyword evidence="2" id="KW-0328">Glycosyltransferase</keyword>
<evidence type="ECO:0000313" key="8">
    <source>
        <dbReference type="Proteomes" id="UP000194127"/>
    </source>
</evidence>
<name>A0A1X6MJ41_9APHY</name>
<dbReference type="PANTHER" id="PTHR45918">
    <property type="entry name" value="ALPHA-1,3/1,6-MANNOSYLTRANSFERASE ALG2"/>
    <property type="match status" value="1"/>
</dbReference>
<proteinExistence type="predicted"/>
<dbReference type="GO" id="GO:0012505">
    <property type="term" value="C:endomembrane system"/>
    <property type="evidence" value="ECO:0007669"/>
    <property type="project" value="TreeGrafter"/>
</dbReference>
<dbReference type="Pfam" id="PF00534">
    <property type="entry name" value="Glycos_transf_1"/>
    <property type="match status" value="1"/>
</dbReference>
<dbReference type="Gene3D" id="3.40.50.2000">
    <property type="entry name" value="Glycogen Phosphorylase B"/>
    <property type="match status" value="2"/>
</dbReference>
<dbReference type="InterPro" id="IPR027054">
    <property type="entry name" value="ALG2"/>
</dbReference>
<evidence type="ECO:0000256" key="5">
    <source>
        <dbReference type="SAM" id="Phobius"/>
    </source>
</evidence>
<keyword evidence="5" id="KW-1133">Transmembrane helix</keyword>
<dbReference type="InterPro" id="IPR032675">
    <property type="entry name" value="LRR_dom_sf"/>
</dbReference>
<evidence type="ECO:0000256" key="2">
    <source>
        <dbReference type="ARBA" id="ARBA00022676"/>
    </source>
</evidence>
<comment type="function">
    <text evidence="1">Mannosylates Man(2)GlcNAc(2)-dolichol diphosphate and Man(1)GlcNAc(2)-dolichol diphosphate to form Man(3)GlcNAc(2)-dolichol diphosphate.</text>
</comment>
<protein>
    <recommendedName>
        <fullName evidence="4">Asparagine-linked glycosylation protein 2</fullName>
    </recommendedName>
</protein>
<dbReference type="OrthoDB" id="448893at2759"/>